<name>A0A0B2VFI0_TOXCA</name>
<feature type="compositionally biased region" description="Basic and acidic residues" evidence="7">
    <location>
        <begin position="86"/>
        <end position="95"/>
    </location>
</feature>
<evidence type="ECO:0000256" key="5">
    <source>
        <dbReference type="ARBA" id="ARBA00023136"/>
    </source>
</evidence>
<proteinExistence type="predicted"/>
<dbReference type="SMART" id="SM00755">
    <property type="entry name" value="Grip"/>
    <property type="match status" value="1"/>
</dbReference>
<dbReference type="PANTHER" id="PTHR23157:SF25">
    <property type="entry name" value="GRIP AND COILED-COIL DOMAIN-CONTAINING PROTEIN 1"/>
    <property type="match status" value="1"/>
</dbReference>
<evidence type="ECO:0000256" key="3">
    <source>
        <dbReference type="ARBA" id="ARBA00022490"/>
    </source>
</evidence>
<dbReference type="InterPro" id="IPR000237">
    <property type="entry name" value="GRIP_dom"/>
</dbReference>
<comment type="subcellular location">
    <subcellularLocation>
        <location evidence="2">Cytoplasm</location>
    </subcellularLocation>
    <subcellularLocation>
        <location evidence="1">Endomembrane system</location>
        <topology evidence="1">Peripheral membrane protein</topology>
    </subcellularLocation>
</comment>
<keyword evidence="3" id="KW-0963">Cytoplasm</keyword>
<evidence type="ECO:0000259" key="8">
    <source>
        <dbReference type="PROSITE" id="PS50913"/>
    </source>
</evidence>
<gene>
    <name evidence="9" type="primary">GCC1</name>
    <name evidence="9" type="ORF">Tcan_02778</name>
</gene>
<evidence type="ECO:0000256" key="6">
    <source>
        <dbReference type="SAM" id="Coils"/>
    </source>
</evidence>
<reference evidence="9 10" key="1">
    <citation type="submission" date="2014-11" db="EMBL/GenBank/DDBJ databases">
        <title>Genetic blueprint of the zoonotic pathogen Toxocara canis.</title>
        <authorList>
            <person name="Zhu X.-Q."/>
            <person name="Korhonen P.K."/>
            <person name="Cai H."/>
            <person name="Young N.D."/>
            <person name="Nejsum P."/>
            <person name="von Samson-Himmelstjerna G."/>
            <person name="Boag P.R."/>
            <person name="Tan P."/>
            <person name="Li Q."/>
            <person name="Min J."/>
            <person name="Yang Y."/>
            <person name="Wang X."/>
            <person name="Fang X."/>
            <person name="Hall R.S."/>
            <person name="Hofmann A."/>
            <person name="Sternberg P.W."/>
            <person name="Jex A.R."/>
            <person name="Gasser R.B."/>
        </authorList>
    </citation>
    <scope>NUCLEOTIDE SEQUENCE [LARGE SCALE GENOMIC DNA]</scope>
    <source>
        <strain evidence="9">PN_DK_2014</strain>
    </source>
</reference>
<dbReference type="InterPro" id="IPR051952">
    <property type="entry name" value="Golgi-autophagy_related"/>
</dbReference>
<evidence type="ECO:0000256" key="7">
    <source>
        <dbReference type="SAM" id="MobiDB-lite"/>
    </source>
</evidence>
<dbReference type="Proteomes" id="UP000031036">
    <property type="component" value="Unassembled WGS sequence"/>
</dbReference>
<dbReference type="OrthoDB" id="9898580at2759"/>
<feature type="region of interest" description="Disordered" evidence="7">
    <location>
        <begin position="53"/>
        <end position="95"/>
    </location>
</feature>
<protein>
    <submittedName>
        <fullName evidence="9">GRIP and coiled-coil domain-containing protein 1</fullName>
    </submittedName>
</protein>
<feature type="coiled-coil region" evidence="6">
    <location>
        <begin position="115"/>
        <end position="333"/>
    </location>
</feature>
<keyword evidence="10" id="KW-1185">Reference proteome</keyword>
<dbReference type="STRING" id="6265.A0A0B2VFI0"/>
<dbReference type="PANTHER" id="PTHR23157">
    <property type="entry name" value="GRIP AND COILED-COIL DOMAIN-CONTAINING PROTEIN 1"/>
    <property type="match status" value="1"/>
</dbReference>
<keyword evidence="5" id="KW-0472">Membrane</keyword>
<sequence length="759" mass="86684">MLRGGDKSGKAELLKQIDEQRKQIAAYERKLKDVVRAYKGLNAEKDALQATVEALSTQDGAPYESSPASADESVEGKDMPSGSESDTSKRISADERVETLKRSLVTLTTEKTRREAAFQADKRALLAENEALKERIQKAADETEARAEELEQHMKELRAKIKRIEEDRERELADHGSVLAEMQQRYAKERANCEQMERQIAELYKKLNQREEIPVHLETKMNELKSELKAANEEATFWKKKAEKTPTVQMLESELQNLKEGSQRELAELKSRISSVANPERDARLHELEERLHDMTAKLGDLERSRLEECQKMEELRKVNEKLLLEKSALIKELSAHRLERSDDPVFVGEKFIELAKKLRMADESVNFYELLNLEEPSVEQKRRYEQLQDEFERYKLKAQAVLKCRNLPEGCLDGSGIPRVSSLPVVSECSSCASADAELRHMRSVIASLHEKMQNLEIDHANAKKDHEEKCSRLQGTIAEMQLSQANLTSELRHQMQQKVCEVEEEMQKQRARTLEVLAEKEKELEVTKTILVSIRSQQMNAADPVDPTQANVSAQPVTFRKSRSREFGERLGPVQDRRRNSDCAGGIVMARPLSDADSYSSFVDESHIEACSVSPTTLAAPLSLSTASNATEARNIFYEQQLAKREKELIEMRQVFVCFFKNALETSESNMREIQQASLTKDLQHYEIIEKLKDEIRSLEGKLTFYSGDANLEYLRNVFVQLIYCDSSSDRKHILKAIGTVLKLSSKEMKLLEKHSF</sequence>
<keyword evidence="4 6" id="KW-0175">Coiled coil</keyword>
<dbReference type="GO" id="GO:0005794">
    <property type="term" value="C:Golgi apparatus"/>
    <property type="evidence" value="ECO:0007669"/>
    <property type="project" value="TreeGrafter"/>
</dbReference>
<feature type="domain" description="GRIP" evidence="8">
    <location>
        <begin position="707"/>
        <end position="757"/>
    </location>
</feature>
<evidence type="ECO:0000313" key="9">
    <source>
        <dbReference type="EMBL" id="KHN82276.1"/>
    </source>
</evidence>
<dbReference type="PROSITE" id="PS50913">
    <property type="entry name" value="GRIP"/>
    <property type="match status" value="1"/>
</dbReference>
<evidence type="ECO:0000256" key="4">
    <source>
        <dbReference type="ARBA" id="ARBA00023054"/>
    </source>
</evidence>
<comment type="caution">
    <text evidence="9">The sequence shown here is derived from an EMBL/GenBank/DDBJ whole genome shotgun (WGS) entry which is preliminary data.</text>
</comment>
<dbReference type="EMBL" id="JPKZ01001387">
    <property type="protein sequence ID" value="KHN82276.1"/>
    <property type="molecule type" value="Genomic_DNA"/>
</dbReference>
<dbReference type="OMA" id="ITEMEMI"/>
<evidence type="ECO:0000313" key="10">
    <source>
        <dbReference type="Proteomes" id="UP000031036"/>
    </source>
</evidence>
<organism evidence="9 10">
    <name type="scientific">Toxocara canis</name>
    <name type="common">Canine roundworm</name>
    <dbReference type="NCBI Taxonomy" id="6265"/>
    <lineage>
        <taxon>Eukaryota</taxon>
        <taxon>Metazoa</taxon>
        <taxon>Ecdysozoa</taxon>
        <taxon>Nematoda</taxon>
        <taxon>Chromadorea</taxon>
        <taxon>Rhabditida</taxon>
        <taxon>Spirurina</taxon>
        <taxon>Ascaridomorpha</taxon>
        <taxon>Ascaridoidea</taxon>
        <taxon>Toxocaridae</taxon>
        <taxon>Toxocara</taxon>
    </lineage>
</organism>
<feature type="coiled-coil region" evidence="6">
    <location>
        <begin position="440"/>
        <end position="525"/>
    </location>
</feature>
<dbReference type="AlphaFoldDB" id="A0A0B2VFI0"/>
<evidence type="ECO:0000256" key="1">
    <source>
        <dbReference type="ARBA" id="ARBA00004184"/>
    </source>
</evidence>
<accession>A0A0B2VFI0</accession>
<evidence type="ECO:0000256" key="2">
    <source>
        <dbReference type="ARBA" id="ARBA00004496"/>
    </source>
</evidence>
<dbReference type="Pfam" id="PF01465">
    <property type="entry name" value="GRIP"/>
    <property type="match status" value="1"/>
</dbReference>